<dbReference type="InterPro" id="IPR000792">
    <property type="entry name" value="Tscrpt_reg_LuxR_C"/>
</dbReference>
<evidence type="ECO:0000313" key="9">
    <source>
        <dbReference type="Proteomes" id="UP001597010"/>
    </source>
</evidence>
<dbReference type="InterPro" id="IPR039420">
    <property type="entry name" value="WalR-like"/>
</dbReference>
<dbReference type="InterPro" id="IPR011006">
    <property type="entry name" value="CheY-like_superfamily"/>
</dbReference>
<name>A0ABW3ASM2_9SPHI</name>
<evidence type="ECO:0000256" key="5">
    <source>
        <dbReference type="PROSITE-ProRule" id="PRU00169"/>
    </source>
</evidence>
<dbReference type="InterPro" id="IPR058245">
    <property type="entry name" value="NreC/VraR/RcsB-like_REC"/>
</dbReference>
<dbReference type="PANTHER" id="PTHR43214">
    <property type="entry name" value="TWO-COMPONENT RESPONSE REGULATOR"/>
    <property type="match status" value="1"/>
</dbReference>
<sequence length="219" mass="25006">MINIAIIDDQNLFRQSLALLVNSVENFNLIAECTDGQKFIDTLNHAKYKVDIAIVDMDMPNMNGIDLNKYLHKHYPDIKVIILTVHVNEMLITRVINAGAASYLIKNCDKDELIETIEAVYKNGFYFNNEIIKAFRNNGGHHPVNSDLLELPVPLSNREIQILQMICREMNNEEIAKELFLSARTIEGYRTSLINKIKCRNVAGLVLFAIKHHLIDLSL</sequence>
<feature type="domain" description="Response regulatory" evidence="7">
    <location>
        <begin position="3"/>
        <end position="121"/>
    </location>
</feature>
<dbReference type="CDD" id="cd17535">
    <property type="entry name" value="REC_NarL-like"/>
    <property type="match status" value="1"/>
</dbReference>
<gene>
    <name evidence="8" type="ORF">ACFQZX_07665</name>
</gene>
<dbReference type="CDD" id="cd06170">
    <property type="entry name" value="LuxR_C_like"/>
    <property type="match status" value="1"/>
</dbReference>
<evidence type="ECO:0000256" key="1">
    <source>
        <dbReference type="ARBA" id="ARBA00022553"/>
    </source>
</evidence>
<evidence type="ECO:0000256" key="4">
    <source>
        <dbReference type="ARBA" id="ARBA00023163"/>
    </source>
</evidence>
<organism evidence="8 9">
    <name type="scientific">Mucilaginibacter litoreus</name>
    <dbReference type="NCBI Taxonomy" id="1048221"/>
    <lineage>
        <taxon>Bacteria</taxon>
        <taxon>Pseudomonadati</taxon>
        <taxon>Bacteroidota</taxon>
        <taxon>Sphingobacteriia</taxon>
        <taxon>Sphingobacteriales</taxon>
        <taxon>Sphingobacteriaceae</taxon>
        <taxon>Mucilaginibacter</taxon>
    </lineage>
</organism>
<evidence type="ECO:0000256" key="2">
    <source>
        <dbReference type="ARBA" id="ARBA00023015"/>
    </source>
</evidence>
<dbReference type="EMBL" id="JBHTHZ010000003">
    <property type="protein sequence ID" value="MFD0793491.1"/>
    <property type="molecule type" value="Genomic_DNA"/>
</dbReference>
<reference evidence="9" key="1">
    <citation type="journal article" date="2019" name="Int. J. Syst. Evol. Microbiol.">
        <title>The Global Catalogue of Microorganisms (GCM) 10K type strain sequencing project: providing services to taxonomists for standard genome sequencing and annotation.</title>
        <authorList>
            <consortium name="The Broad Institute Genomics Platform"/>
            <consortium name="The Broad Institute Genome Sequencing Center for Infectious Disease"/>
            <person name="Wu L."/>
            <person name="Ma J."/>
        </authorList>
    </citation>
    <scope>NUCLEOTIDE SEQUENCE [LARGE SCALE GENOMIC DNA]</scope>
    <source>
        <strain evidence="9">CCUG 61484</strain>
    </source>
</reference>
<evidence type="ECO:0000259" key="7">
    <source>
        <dbReference type="PROSITE" id="PS50110"/>
    </source>
</evidence>
<evidence type="ECO:0000313" key="8">
    <source>
        <dbReference type="EMBL" id="MFD0793491.1"/>
    </source>
</evidence>
<dbReference type="InterPro" id="IPR016032">
    <property type="entry name" value="Sig_transdc_resp-reg_C-effctor"/>
</dbReference>
<dbReference type="SUPFAM" id="SSF46894">
    <property type="entry name" value="C-terminal effector domain of the bipartite response regulators"/>
    <property type="match status" value="1"/>
</dbReference>
<protein>
    <submittedName>
        <fullName evidence="8">Response regulator</fullName>
    </submittedName>
</protein>
<dbReference type="PANTHER" id="PTHR43214:SF41">
    <property type="entry name" value="NITRATE_NITRITE RESPONSE REGULATOR PROTEIN NARP"/>
    <property type="match status" value="1"/>
</dbReference>
<dbReference type="Gene3D" id="3.40.50.2300">
    <property type="match status" value="1"/>
</dbReference>
<dbReference type="InterPro" id="IPR001789">
    <property type="entry name" value="Sig_transdc_resp-reg_receiver"/>
</dbReference>
<feature type="domain" description="HTH luxR-type" evidence="6">
    <location>
        <begin position="148"/>
        <end position="213"/>
    </location>
</feature>
<comment type="caution">
    <text evidence="8">The sequence shown here is derived from an EMBL/GenBank/DDBJ whole genome shotgun (WGS) entry which is preliminary data.</text>
</comment>
<keyword evidence="3" id="KW-0238">DNA-binding</keyword>
<feature type="modified residue" description="4-aspartylphosphate" evidence="5">
    <location>
        <position position="56"/>
    </location>
</feature>
<dbReference type="Pfam" id="PF00072">
    <property type="entry name" value="Response_reg"/>
    <property type="match status" value="1"/>
</dbReference>
<keyword evidence="1 5" id="KW-0597">Phosphoprotein</keyword>
<dbReference type="SMART" id="SM00448">
    <property type="entry name" value="REC"/>
    <property type="match status" value="1"/>
</dbReference>
<dbReference type="PROSITE" id="PS50043">
    <property type="entry name" value="HTH_LUXR_2"/>
    <property type="match status" value="1"/>
</dbReference>
<dbReference type="SMART" id="SM00421">
    <property type="entry name" value="HTH_LUXR"/>
    <property type="match status" value="1"/>
</dbReference>
<keyword evidence="9" id="KW-1185">Reference proteome</keyword>
<accession>A0ABW3ASM2</accession>
<dbReference type="Pfam" id="PF00196">
    <property type="entry name" value="GerE"/>
    <property type="match status" value="1"/>
</dbReference>
<keyword evidence="2" id="KW-0805">Transcription regulation</keyword>
<dbReference type="PRINTS" id="PR00038">
    <property type="entry name" value="HTHLUXR"/>
</dbReference>
<dbReference type="PROSITE" id="PS50110">
    <property type="entry name" value="RESPONSE_REGULATORY"/>
    <property type="match status" value="1"/>
</dbReference>
<dbReference type="SUPFAM" id="SSF52172">
    <property type="entry name" value="CheY-like"/>
    <property type="match status" value="1"/>
</dbReference>
<dbReference type="RefSeq" id="WP_377113327.1">
    <property type="nucleotide sequence ID" value="NZ_JBHTHZ010000003.1"/>
</dbReference>
<evidence type="ECO:0000259" key="6">
    <source>
        <dbReference type="PROSITE" id="PS50043"/>
    </source>
</evidence>
<dbReference type="Proteomes" id="UP001597010">
    <property type="component" value="Unassembled WGS sequence"/>
</dbReference>
<proteinExistence type="predicted"/>
<evidence type="ECO:0000256" key="3">
    <source>
        <dbReference type="ARBA" id="ARBA00023125"/>
    </source>
</evidence>
<keyword evidence="4" id="KW-0804">Transcription</keyword>